<name>A0A1M7YSZ7_9VIBR</name>
<reference evidence="2" key="1">
    <citation type="submission" date="2016-12" db="EMBL/GenBank/DDBJ databases">
        <authorList>
            <person name="Rodrigo-Torres L."/>
            <person name="Arahal R.D."/>
            <person name="Lucena T."/>
        </authorList>
    </citation>
    <scope>NUCLEOTIDE SEQUENCE [LARGE SCALE GENOMIC DNA]</scope>
</reference>
<dbReference type="STRING" id="1117707.VQ7734_01496"/>
<dbReference type="Proteomes" id="UP000184600">
    <property type="component" value="Unassembled WGS sequence"/>
</dbReference>
<protein>
    <submittedName>
        <fullName evidence="1">Bacterial extracellular solute-binding proteins, family 3</fullName>
    </submittedName>
</protein>
<accession>A0A1M7YSZ7</accession>
<dbReference type="AlphaFoldDB" id="A0A1M7YSZ7"/>
<organism evidence="1 2">
    <name type="scientific">Vibrio quintilis</name>
    <dbReference type="NCBI Taxonomy" id="1117707"/>
    <lineage>
        <taxon>Bacteria</taxon>
        <taxon>Pseudomonadati</taxon>
        <taxon>Pseudomonadota</taxon>
        <taxon>Gammaproteobacteria</taxon>
        <taxon>Vibrionales</taxon>
        <taxon>Vibrionaceae</taxon>
        <taxon>Vibrio</taxon>
    </lineage>
</organism>
<keyword evidence="2" id="KW-1185">Reference proteome</keyword>
<gene>
    <name evidence="1" type="ORF">VQ7734_01496</name>
</gene>
<sequence length="257" mass="29006">MVSFWNGNKSPARQQHELEVLQTLLAGSFPAESIQNDMTSYPDAEDESNVFLHGTDVLVTVAGNQKFAAREFYPVQLPLCQGILGCRLLIIRKEDTGLFESITFEQLQHKIAGIPDTWADADLFRHNTLPVLETGTIEDILFALKNGLCDYVSLGINEAEDILSRYPAITDSLCIDPTSLIYYPLPLVFYVSPARPELKILLEKRLKQCHESGVIHQLIQQHYGQYIRNTQLKSRHVIHLSNPFLPATLEGFECSCF</sequence>
<dbReference type="OrthoDB" id="6382787at2"/>
<evidence type="ECO:0000313" key="2">
    <source>
        <dbReference type="Proteomes" id="UP000184600"/>
    </source>
</evidence>
<dbReference type="RefSeq" id="WP_073581053.1">
    <property type="nucleotide sequence ID" value="NZ_AP024897.1"/>
</dbReference>
<dbReference type="EMBL" id="FRFG01000017">
    <property type="protein sequence ID" value="SHO55750.1"/>
    <property type="molecule type" value="Genomic_DNA"/>
</dbReference>
<dbReference type="SUPFAM" id="SSF53850">
    <property type="entry name" value="Periplasmic binding protein-like II"/>
    <property type="match status" value="1"/>
</dbReference>
<proteinExistence type="predicted"/>
<evidence type="ECO:0000313" key="1">
    <source>
        <dbReference type="EMBL" id="SHO55750.1"/>
    </source>
</evidence>